<keyword evidence="2" id="KW-1185">Reference proteome</keyword>
<dbReference type="Proteomes" id="UP000828048">
    <property type="component" value="Chromosome 6"/>
</dbReference>
<comment type="caution">
    <text evidence="1">The sequence shown here is derived from an EMBL/GenBank/DDBJ whole genome shotgun (WGS) entry which is preliminary data.</text>
</comment>
<evidence type="ECO:0000313" key="2">
    <source>
        <dbReference type="Proteomes" id="UP000828048"/>
    </source>
</evidence>
<reference evidence="1 2" key="1">
    <citation type="journal article" date="2021" name="Hortic Res">
        <title>High-quality reference genome and annotation aids understanding of berry development for evergreen blueberry (Vaccinium darrowii).</title>
        <authorList>
            <person name="Yu J."/>
            <person name="Hulse-Kemp A.M."/>
            <person name="Babiker E."/>
            <person name="Staton M."/>
        </authorList>
    </citation>
    <scope>NUCLEOTIDE SEQUENCE [LARGE SCALE GENOMIC DNA]</scope>
    <source>
        <strain evidence="2">cv. NJ 8807/NJ 8810</strain>
        <tissue evidence="1">Young leaf</tissue>
    </source>
</reference>
<gene>
    <name evidence="1" type="ORF">Vadar_027536</name>
</gene>
<name>A0ACB7XDD2_9ERIC</name>
<sequence>MLSDLISRWATPKWWQYATAKISGWKIEADSSSENLPMSIRICGCSSVTTDYMEVVLVVVNLVDLKDVGVSAQEGDDIGLLVKAIAVGGSSKRRHLPMDFQAKDELERRRRAVDDAESVVAEFCAVGSRCVIPSTVLHFCWSRANFVIGDAKWTIGLMKIHSGHETLVKP</sequence>
<proteinExistence type="predicted"/>
<organism evidence="1 2">
    <name type="scientific">Vaccinium darrowii</name>
    <dbReference type="NCBI Taxonomy" id="229202"/>
    <lineage>
        <taxon>Eukaryota</taxon>
        <taxon>Viridiplantae</taxon>
        <taxon>Streptophyta</taxon>
        <taxon>Embryophyta</taxon>
        <taxon>Tracheophyta</taxon>
        <taxon>Spermatophyta</taxon>
        <taxon>Magnoliopsida</taxon>
        <taxon>eudicotyledons</taxon>
        <taxon>Gunneridae</taxon>
        <taxon>Pentapetalae</taxon>
        <taxon>asterids</taxon>
        <taxon>Ericales</taxon>
        <taxon>Ericaceae</taxon>
        <taxon>Vaccinioideae</taxon>
        <taxon>Vaccinieae</taxon>
        <taxon>Vaccinium</taxon>
    </lineage>
</organism>
<dbReference type="EMBL" id="CM037156">
    <property type="protein sequence ID" value="KAH7838515.1"/>
    <property type="molecule type" value="Genomic_DNA"/>
</dbReference>
<evidence type="ECO:0000313" key="1">
    <source>
        <dbReference type="EMBL" id="KAH7838515.1"/>
    </source>
</evidence>
<protein>
    <submittedName>
        <fullName evidence="1">Uncharacterized protein</fullName>
    </submittedName>
</protein>
<accession>A0ACB7XDD2</accession>